<comment type="caution">
    <text evidence="1">The sequence shown here is derived from an EMBL/GenBank/DDBJ whole genome shotgun (WGS) entry which is preliminary data.</text>
</comment>
<dbReference type="Proteomes" id="UP000822688">
    <property type="component" value="Chromosome 6"/>
</dbReference>
<reference evidence="1 2" key="1">
    <citation type="submission" date="2020-06" db="EMBL/GenBank/DDBJ databases">
        <title>WGS assembly of Ceratodon purpureus strain R40.</title>
        <authorList>
            <person name="Carey S.B."/>
            <person name="Jenkins J."/>
            <person name="Shu S."/>
            <person name="Lovell J.T."/>
            <person name="Sreedasyam A."/>
            <person name="Maumus F."/>
            <person name="Tiley G.P."/>
            <person name="Fernandez-Pozo N."/>
            <person name="Barry K."/>
            <person name="Chen C."/>
            <person name="Wang M."/>
            <person name="Lipzen A."/>
            <person name="Daum C."/>
            <person name="Saski C.A."/>
            <person name="Payton A.C."/>
            <person name="Mcbreen J.C."/>
            <person name="Conrad R.E."/>
            <person name="Kollar L.M."/>
            <person name="Olsson S."/>
            <person name="Huttunen S."/>
            <person name="Landis J.B."/>
            <person name="Wickett N.J."/>
            <person name="Johnson M.G."/>
            <person name="Rensing S.A."/>
            <person name="Grimwood J."/>
            <person name="Schmutz J."/>
            <person name="Mcdaniel S.F."/>
        </authorList>
    </citation>
    <scope>NUCLEOTIDE SEQUENCE [LARGE SCALE GENOMIC DNA]</scope>
    <source>
        <strain evidence="1 2">R40</strain>
    </source>
</reference>
<organism evidence="1 2">
    <name type="scientific">Ceratodon purpureus</name>
    <name type="common">Fire moss</name>
    <name type="synonym">Dicranum purpureum</name>
    <dbReference type="NCBI Taxonomy" id="3225"/>
    <lineage>
        <taxon>Eukaryota</taxon>
        <taxon>Viridiplantae</taxon>
        <taxon>Streptophyta</taxon>
        <taxon>Embryophyta</taxon>
        <taxon>Bryophyta</taxon>
        <taxon>Bryophytina</taxon>
        <taxon>Bryopsida</taxon>
        <taxon>Dicranidae</taxon>
        <taxon>Pseudoditrichales</taxon>
        <taxon>Ditrichaceae</taxon>
        <taxon>Ceratodon</taxon>
    </lineage>
</organism>
<sequence length="55" mass="6385">MVSKLYSLRLDDRKGYIFCISLHHFQGNLDIYGQKSESLSPFTIKVSKLLSRGFF</sequence>
<accession>A0A8T0HDJ5</accession>
<keyword evidence="2" id="KW-1185">Reference proteome</keyword>
<dbReference type="EMBL" id="CM026427">
    <property type="protein sequence ID" value="KAG0569831.1"/>
    <property type="molecule type" value="Genomic_DNA"/>
</dbReference>
<evidence type="ECO:0000313" key="1">
    <source>
        <dbReference type="EMBL" id="KAG0569831.1"/>
    </source>
</evidence>
<name>A0A8T0HDJ5_CERPU</name>
<dbReference type="AlphaFoldDB" id="A0A8T0HDJ5"/>
<proteinExistence type="predicted"/>
<protein>
    <submittedName>
        <fullName evidence="1">Uncharacterized protein</fullName>
    </submittedName>
</protein>
<evidence type="ECO:0000313" key="2">
    <source>
        <dbReference type="Proteomes" id="UP000822688"/>
    </source>
</evidence>
<gene>
    <name evidence="1" type="ORF">KC19_6G118800</name>
</gene>